<evidence type="ECO:0000256" key="12">
    <source>
        <dbReference type="ARBA" id="ARBA00039702"/>
    </source>
</evidence>
<keyword evidence="8 14" id="KW-1133">Transmembrane helix</keyword>
<feature type="transmembrane region" description="Helical" evidence="14">
    <location>
        <begin position="427"/>
        <end position="449"/>
    </location>
</feature>
<proteinExistence type="inferred from homology"/>
<evidence type="ECO:0000313" key="16">
    <source>
        <dbReference type="Proteomes" id="UP000289629"/>
    </source>
</evidence>
<evidence type="ECO:0000256" key="1">
    <source>
        <dbReference type="ARBA" id="ARBA00004651"/>
    </source>
</evidence>
<comment type="subcellular location">
    <subcellularLocation>
        <location evidence="1">Cell membrane</location>
        <topology evidence="1">Multi-pass membrane protein</topology>
    </subcellularLocation>
</comment>
<keyword evidence="4" id="KW-1003">Cell membrane</keyword>
<evidence type="ECO:0000256" key="7">
    <source>
        <dbReference type="ARBA" id="ARBA00022692"/>
    </source>
</evidence>
<name>A0AAJ5NM03_9BACT</name>
<comment type="subunit">
    <text evidence="2">Homodimer.</text>
</comment>
<keyword evidence="3" id="KW-0813">Transport</keyword>
<dbReference type="GO" id="GO:0005886">
    <property type="term" value="C:plasma membrane"/>
    <property type="evidence" value="ECO:0007669"/>
    <property type="project" value="UniProtKB-SubCell"/>
</dbReference>
<feature type="transmembrane region" description="Helical" evidence="14">
    <location>
        <begin position="364"/>
        <end position="383"/>
    </location>
</feature>
<evidence type="ECO:0000256" key="11">
    <source>
        <dbReference type="ARBA" id="ARBA00038218"/>
    </source>
</evidence>
<feature type="transmembrane region" description="Helical" evidence="14">
    <location>
        <begin position="9"/>
        <end position="30"/>
    </location>
</feature>
<accession>A0AAJ5NM03</accession>
<dbReference type="EMBL" id="LR214971">
    <property type="protein sequence ID" value="VEU61744.1"/>
    <property type="molecule type" value="Genomic_DNA"/>
</dbReference>
<comment type="similarity">
    <text evidence="11">Belongs to the UlaA family.</text>
</comment>
<evidence type="ECO:0000256" key="6">
    <source>
        <dbReference type="ARBA" id="ARBA00022683"/>
    </source>
</evidence>
<feature type="transmembrane region" description="Helical" evidence="14">
    <location>
        <begin position="147"/>
        <end position="167"/>
    </location>
</feature>
<feature type="transmembrane region" description="Helical" evidence="14">
    <location>
        <begin position="558"/>
        <end position="578"/>
    </location>
</feature>
<evidence type="ECO:0000256" key="8">
    <source>
        <dbReference type="ARBA" id="ARBA00022989"/>
    </source>
</evidence>
<protein>
    <recommendedName>
        <fullName evidence="12">Ascorbate-specific PTS system EIIC component</fullName>
    </recommendedName>
    <alternativeName>
        <fullName evidence="13">Ascorbate-specific permease IIC component UlaA</fullName>
    </alternativeName>
</protein>
<gene>
    <name evidence="15" type="primary">ulaA_2</name>
    <name evidence="15" type="ORF">NCTC10125_00367</name>
</gene>
<reference evidence="15 16" key="1">
    <citation type="submission" date="2019-01" db="EMBL/GenBank/DDBJ databases">
        <authorList>
            <consortium name="Pathogen Informatics"/>
        </authorList>
    </citation>
    <scope>NUCLEOTIDE SEQUENCE [LARGE SCALE GENOMIC DNA]</scope>
    <source>
        <strain evidence="15 16">NCTC10125</strain>
    </source>
</reference>
<keyword evidence="9 14" id="KW-0472">Membrane</keyword>
<keyword evidence="7 14" id="KW-0812">Transmembrane</keyword>
<organism evidence="15 16">
    <name type="scientific">Mesomycoplasma dispar</name>
    <dbReference type="NCBI Taxonomy" id="86660"/>
    <lineage>
        <taxon>Bacteria</taxon>
        <taxon>Bacillati</taxon>
        <taxon>Mycoplasmatota</taxon>
        <taxon>Mycoplasmoidales</taxon>
        <taxon>Metamycoplasmataceae</taxon>
        <taxon>Mesomycoplasma</taxon>
    </lineage>
</organism>
<evidence type="ECO:0000256" key="5">
    <source>
        <dbReference type="ARBA" id="ARBA00022597"/>
    </source>
</evidence>
<evidence type="ECO:0000256" key="2">
    <source>
        <dbReference type="ARBA" id="ARBA00011738"/>
    </source>
</evidence>
<feature type="transmembrane region" description="Helical" evidence="14">
    <location>
        <begin position="179"/>
        <end position="200"/>
    </location>
</feature>
<evidence type="ECO:0000256" key="13">
    <source>
        <dbReference type="ARBA" id="ARBA00042859"/>
    </source>
</evidence>
<dbReference type="PANTHER" id="PTHR33843">
    <property type="entry name" value="ASCORBATE-SPECIFIC PTS SYSTEM EIIC COMPONENT"/>
    <property type="match status" value="1"/>
</dbReference>
<feature type="transmembrane region" description="Helical" evidence="14">
    <location>
        <begin position="86"/>
        <end position="106"/>
    </location>
</feature>
<dbReference type="InterPro" id="IPR051562">
    <property type="entry name" value="Ascorbate-PTS_EIIC"/>
</dbReference>
<dbReference type="Pfam" id="PF03611">
    <property type="entry name" value="EIIC-GAT"/>
    <property type="match status" value="1"/>
</dbReference>
<dbReference type="PANTHER" id="PTHR33843:SF4">
    <property type="entry name" value="ASCORBATE-SPECIFIC PTS SYSTEM EIIC COMPONENT"/>
    <property type="match status" value="1"/>
</dbReference>
<dbReference type="InterPro" id="IPR004703">
    <property type="entry name" value="PTS_sugar-sp_permease"/>
</dbReference>
<dbReference type="RefSeq" id="WP_044635388.1">
    <property type="nucleotide sequence ID" value="NZ_CP007229.1"/>
</dbReference>
<evidence type="ECO:0000313" key="15">
    <source>
        <dbReference type="EMBL" id="VEU61744.1"/>
    </source>
</evidence>
<dbReference type="NCBIfam" id="NF006925">
    <property type="entry name" value="PRK09410.2-3"/>
    <property type="match status" value="1"/>
</dbReference>
<evidence type="ECO:0000256" key="10">
    <source>
        <dbReference type="ARBA" id="ARBA00037387"/>
    </source>
</evidence>
<dbReference type="KEGG" id="mds:MDIS_01890"/>
<feature type="transmembrane region" description="Helical" evidence="14">
    <location>
        <begin position="293"/>
        <end position="317"/>
    </location>
</feature>
<dbReference type="GO" id="GO:0009401">
    <property type="term" value="P:phosphoenolpyruvate-dependent sugar phosphotransferase system"/>
    <property type="evidence" value="ECO:0007669"/>
    <property type="project" value="UniProtKB-KW"/>
</dbReference>
<feature type="transmembrane region" description="Helical" evidence="14">
    <location>
        <begin position="55"/>
        <end position="74"/>
    </location>
</feature>
<feature type="transmembrane region" description="Helical" evidence="14">
    <location>
        <begin position="212"/>
        <end position="231"/>
    </location>
</feature>
<keyword evidence="6" id="KW-0598">Phosphotransferase system</keyword>
<comment type="function">
    <text evidence="10">The phosphoenolpyruvate-dependent sugar phosphotransferase system (sugar PTS), a major carbohydrate active transport system, catalyzes the phosphorylation of incoming sugar substrates concomitantly with their translocation across the cell membrane. The enzyme II UlaABC PTS system is involved in ascorbate transport.</text>
</comment>
<dbReference type="AlphaFoldDB" id="A0AAJ5NM03"/>
<dbReference type="NCBIfam" id="NF006924">
    <property type="entry name" value="PRK09410.2-2"/>
    <property type="match status" value="1"/>
</dbReference>
<evidence type="ECO:0000256" key="14">
    <source>
        <dbReference type="SAM" id="Phobius"/>
    </source>
</evidence>
<dbReference type="Proteomes" id="UP000289629">
    <property type="component" value="Chromosome"/>
</dbReference>
<evidence type="ECO:0000256" key="9">
    <source>
        <dbReference type="ARBA" id="ARBA00023136"/>
    </source>
</evidence>
<evidence type="ECO:0000256" key="4">
    <source>
        <dbReference type="ARBA" id="ARBA00022475"/>
    </source>
</evidence>
<evidence type="ECO:0000256" key="3">
    <source>
        <dbReference type="ARBA" id="ARBA00022448"/>
    </source>
</evidence>
<sequence>MSLGKNKKILIGLLIFLFINILIIGITLGVRIGHNKESFGTALSFLARRVYLDNYLRQNPLLLGSLVLFGYLALGRGKVESILGALKTAIGVFLLTVGSGGLVGLAKPVFDAIGKIREGGVVPLDPYLGWTSADNFLQKGFGEANDFLTLVSFTFIFAFIVNILMVLAKRFTNTNAIMITGHVMLQQSSIVTALLYVILFRSIPLVDGGIGVGQQAGLVFISGLFLGIYWATSSVATLKMTNLVTQNAGFAVGHQQMLTLFTSYKMGRFFGKKEHSAENRKLPQSLKIFEDNIFTQTIIILVLFAVLFAVIIGYYGVENVINSSYNGFAGPKVDKDSPVFIKNASEAAKSIGAAWNGSFGGANFVFIIFGGVLRIIATLIALMTGVRMFVTELQQSFHGISEKIIPGAVVAVDIAATYGFSINAVTYGFLGGVLGQFLAVFIAIGLAAIPGNNYSLVAVPLFITLFFNSGAMGVYANASGGWKASFIVPAIIGFFEIIIISFALKLVQNISDSGIPSLLNKNTGISEIQNPVSTGFLGMGDWNLFFGIVLIIGQFHFVLGWISVVIAIILLILLAQAVDSTKQHKKTWLQKLLKIDVDLIEKEA</sequence>
<feature type="transmembrane region" description="Helical" evidence="14">
    <location>
        <begin position="484"/>
        <end position="507"/>
    </location>
</feature>
<feature type="transmembrane region" description="Helical" evidence="14">
    <location>
        <begin position="456"/>
        <end position="478"/>
    </location>
</feature>
<keyword evidence="5" id="KW-0762">Sugar transport</keyword>